<organism evidence="1 2">
    <name type="scientific">Pristionchus entomophagus</name>
    <dbReference type="NCBI Taxonomy" id="358040"/>
    <lineage>
        <taxon>Eukaryota</taxon>
        <taxon>Metazoa</taxon>
        <taxon>Ecdysozoa</taxon>
        <taxon>Nematoda</taxon>
        <taxon>Chromadorea</taxon>
        <taxon>Rhabditida</taxon>
        <taxon>Rhabditina</taxon>
        <taxon>Diplogasteromorpha</taxon>
        <taxon>Diplogasteroidea</taxon>
        <taxon>Neodiplogasteridae</taxon>
        <taxon>Pristionchus</taxon>
    </lineage>
</organism>
<dbReference type="Proteomes" id="UP001432027">
    <property type="component" value="Unassembled WGS sequence"/>
</dbReference>
<comment type="caution">
    <text evidence="1">The sequence shown here is derived from an EMBL/GenBank/DDBJ whole genome shotgun (WGS) entry which is preliminary data.</text>
</comment>
<accession>A0AAV5TAS3</accession>
<sequence>MTYTELAPILKTVKSATVPFCGRLDRIHKITIERTEENLAIIARALTGKDVQFVTFYQVSMKHISDVARVLSGMKSN</sequence>
<dbReference type="EMBL" id="BTSX01000004">
    <property type="protein sequence ID" value="GMS92651.1"/>
    <property type="molecule type" value="Genomic_DNA"/>
</dbReference>
<feature type="non-terminal residue" evidence="1">
    <location>
        <position position="77"/>
    </location>
</feature>
<reference evidence="1" key="1">
    <citation type="submission" date="2023-10" db="EMBL/GenBank/DDBJ databases">
        <title>Genome assembly of Pristionchus species.</title>
        <authorList>
            <person name="Yoshida K."/>
            <person name="Sommer R.J."/>
        </authorList>
    </citation>
    <scope>NUCLEOTIDE SEQUENCE</scope>
    <source>
        <strain evidence="1">RS0144</strain>
    </source>
</reference>
<proteinExistence type="predicted"/>
<name>A0AAV5TAS3_9BILA</name>
<dbReference type="AlphaFoldDB" id="A0AAV5TAS3"/>
<protein>
    <submittedName>
        <fullName evidence="1">Uncharacterized protein</fullName>
    </submittedName>
</protein>
<evidence type="ECO:0000313" key="1">
    <source>
        <dbReference type="EMBL" id="GMS92651.1"/>
    </source>
</evidence>
<keyword evidence="2" id="KW-1185">Reference proteome</keyword>
<evidence type="ECO:0000313" key="2">
    <source>
        <dbReference type="Proteomes" id="UP001432027"/>
    </source>
</evidence>
<gene>
    <name evidence="1" type="ORF">PENTCL1PPCAC_14826</name>
</gene>